<comment type="caution">
    <text evidence="2">The sequence shown here is derived from an EMBL/GenBank/DDBJ whole genome shotgun (WGS) entry which is preliminary data.</text>
</comment>
<keyword evidence="3" id="KW-1185">Reference proteome</keyword>
<organism evidence="2 3">
    <name type="scientific">Pseudolactococcus insecticola</name>
    <dbReference type="NCBI Taxonomy" id="2709158"/>
    <lineage>
        <taxon>Bacteria</taxon>
        <taxon>Bacillati</taxon>
        <taxon>Bacillota</taxon>
        <taxon>Bacilli</taxon>
        <taxon>Lactobacillales</taxon>
        <taxon>Streptococcaceae</taxon>
        <taxon>Pseudolactococcus</taxon>
    </lineage>
</organism>
<proteinExistence type="predicted"/>
<feature type="transmembrane region" description="Helical" evidence="1">
    <location>
        <begin position="34"/>
        <end position="64"/>
    </location>
</feature>
<reference evidence="2 3" key="1">
    <citation type="submission" date="2020-02" db="EMBL/GenBank/DDBJ databases">
        <title>Draft genome sequence of Lactococcus sp. Hs20B0-1.</title>
        <authorList>
            <person name="Noda S."/>
            <person name="Yuki M."/>
            <person name="Ohkuma M."/>
        </authorList>
    </citation>
    <scope>NUCLEOTIDE SEQUENCE [LARGE SCALE GENOMIC DNA]</scope>
    <source>
        <strain evidence="2 3">Hs20B0-1</strain>
    </source>
</reference>
<evidence type="ECO:0000313" key="3">
    <source>
        <dbReference type="Proteomes" id="UP000475928"/>
    </source>
</evidence>
<dbReference type="EMBL" id="BLLH01000002">
    <property type="protein sequence ID" value="GFH40296.1"/>
    <property type="molecule type" value="Genomic_DNA"/>
</dbReference>
<keyword evidence="1" id="KW-1133">Transmembrane helix</keyword>
<feature type="transmembrane region" description="Helical" evidence="1">
    <location>
        <begin position="6"/>
        <end position="27"/>
    </location>
</feature>
<evidence type="ECO:0000313" key="2">
    <source>
        <dbReference type="EMBL" id="GFH40296.1"/>
    </source>
</evidence>
<evidence type="ECO:0000256" key="1">
    <source>
        <dbReference type="SAM" id="Phobius"/>
    </source>
</evidence>
<evidence type="ECO:0008006" key="4">
    <source>
        <dbReference type="Google" id="ProtNLM"/>
    </source>
</evidence>
<dbReference type="AlphaFoldDB" id="A0A6A0B5Q0"/>
<feature type="transmembrane region" description="Helical" evidence="1">
    <location>
        <begin position="76"/>
        <end position="108"/>
    </location>
</feature>
<dbReference type="Proteomes" id="UP000475928">
    <property type="component" value="Unassembled WGS sequence"/>
</dbReference>
<protein>
    <recommendedName>
        <fullName evidence="4">Prepilin type IV endopeptidase peptidase domain-containing protein</fullName>
    </recommendedName>
</protein>
<keyword evidence="1" id="KW-0812">Transmembrane</keyword>
<gene>
    <name evidence="2" type="ORF">Hs20B_06940</name>
</gene>
<name>A0A6A0B5Q0_9LACT</name>
<keyword evidence="1" id="KW-0472">Membrane</keyword>
<sequence length="132" mass="14871">MLGLSSTIDLTTFILLVVSSLLTGFDLKSHSFPLIIWLIFFGLLLVTTPFRLAVLFFLIAALLTELGLKKIGSGDWLYLSLLSFLIDLHQITLLLFIASLTGIVYYMLRKKKEEIPFLPFLSIGFISVLFII</sequence>
<feature type="transmembrane region" description="Helical" evidence="1">
    <location>
        <begin position="115"/>
        <end position="131"/>
    </location>
</feature>
<accession>A0A6A0B5Q0</accession>